<feature type="domain" description="Tubby C-terminal" evidence="1">
    <location>
        <begin position="4"/>
        <end position="61"/>
    </location>
</feature>
<dbReference type="InterPro" id="IPR056944">
    <property type="entry name" value="Tubby_C-like"/>
</dbReference>
<dbReference type="STRING" id="334253.SAMN04487943_101413"/>
<evidence type="ECO:0000313" key="3">
    <source>
        <dbReference type="Proteomes" id="UP000198565"/>
    </source>
</evidence>
<dbReference type="RefSeq" id="WP_091480437.1">
    <property type="nucleotide sequence ID" value="NZ_FOTR01000001.1"/>
</dbReference>
<dbReference type="Proteomes" id="UP000198565">
    <property type="component" value="Unassembled WGS sequence"/>
</dbReference>
<reference evidence="3" key="1">
    <citation type="submission" date="2016-10" db="EMBL/GenBank/DDBJ databases">
        <authorList>
            <person name="Varghese N."/>
            <person name="Submissions S."/>
        </authorList>
    </citation>
    <scope>NUCLEOTIDE SEQUENCE [LARGE SCALE GENOMIC DNA]</scope>
    <source>
        <strain evidence="3">CGMCC 1.4250</strain>
    </source>
</reference>
<evidence type="ECO:0000259" key="1">
    <source>
        <dbReference type="Pfam" id="PF23728"/>
    </source>
</evidence>
<proteinExistence type="predicted"/>
<keyword evidence="3" id="KW-1185">Reference proteome</keyword>
<accession>A0A1I4HFJ2</accession>
<dbReference type="AlphaFoldDB" id="A0A1I4HFJ2"/>
<dbReference type="EMBL" id="FOTR01000001">
    <property type="protein sequence ID" value="SFL41059.1"/>
    <property type="molecule type" value="Genomic_DNA"/>
</dbReference>
<protein>
    <recommendedName>
        <fullName evidence="1">Tubby C-terminal domain-containing protein</fullName>
    </recommendedName>
</protein>
<evidence type="ECO:0000313" key="2">
    <source>
        <dbReference type="EMBL" id="SFL41059.1"/>
    </source>
</evidence>
<name>A0A1I4HFJ2_9BACI</name>
<sequence>MMHYYYPISFGTKTKILGVKAGANKIGEIKGYYDKLLKRIIDNIGNSSGFLKYQIKDNDNIFAYFQKMVVH</sequence>
<organism evidence="2 3">
    <name type="scientific">Gracilibacillus orientalis</name>
    <dbReference type="NCBI Taxonomy" id="334253"/>
    <lineage>
        <taxon>Bacteria</taxon>
        <taxon>Bacillati</taxon>
        <taxon>Bacillota</taxon>
        <taxon>Bacilli</taxon>
        <taxon>Bacillales</taxon>
        <taxon>Bacillaceae</taxon>
        <taxon>Gracilibacillus</taxon>
    </lineage>
</organism>
<dbReference type="Pfam" id="PF23728">
    <property type="entry name" value="Tubby_C_like"/>
    <property type="match status" value="1"/>
</dbReference>
<gene>
    <name evidence="2" type="ORF">SAMN04487943_101413</name>
</gene>
<dbReference type="OrthoDB" id="2426838at2"/>